<protein>
    <submittedName>
        <fullName evidence="1">Uncharacterized protein</fullName>
    </submittedName>
</protein>
<dbReference type="AlphaFoldDB" id="A0A841Q6Q8"/>
<organism evidence="1 2">
    <name type="scientific">Salirhabdus euzebyi</name>
    <dbReference type="NCBI Taxonomy" id="394506"/>
    <lineage>
        <taxon>Bacteria</taxon>
        <taxon>Bacillati</taxon>
        <taxon>Bacillota</taxon>
        <taxon>Bacilli</taxon>
        <taxon>Bacillales</taxon>
        <taxon>Bacillaceae</taxon>
        <taxon>Salirhabdus</taxon>
    </lineage>
</organism>
<comment type="caution">
    <text evidence="1">The sequence shown here is derived from an EMBL/GenBank/DDBJ whole genome shotgun (WGS) entry which is preliminary data.</text>
</comment>
<dbReference type="Proteomes" id="UP000581688">
    <property type="component" value="Unassembled WGS sequence"/>
</dbReference>
<dbReference type="EMBL" id="JACHGH010000007">
    <property type="protein sequence ID" value="MBB6454088.1"/>
    <property type="molecule type" value="Genomic_DNA"/>
</dbReference>
<gene>
    <name evidence="1" type="ORF">HNQ94_002539</name>
</gene>
<keyword evidence="2" id="KW-1185">Reference proteome</keyword>
<reference evidence="1 2" key="1">
    <citation type="submission" date="2020-08" db="EMBL/GenBank/DDBJ databases">
        <title>Genomic Encyclopedia of Type Strains, Phase IV (KMG-IV): sequencing the most valuable type-strain genomes for metagenomic binning, comparative biology and taxonomic classification.</title>
        <authorList>
            <person name="Goeker M."/>
        </authorList>
    </citation>
    <scope>NUCLEOTIDE SEQUENCE [LARGE SCALE GENOMIC DNA]</scope>
    <source>
        <strain evidence="1 2">DSM 19612</strain>
    </source>
</reference>
<evidence type="ECO:0000313" key="1">
    <source>
        <dbReference type="EMBL" id="MBB6454088.1"/>
    </source>
</evidence>
<name>A0A841Q6Q8_9BACI</name>
<sequence>MALFFDREEINLLKDFYRIVIEPTFEFSMETYLRRYIRYRKEVYSAILL</sequence>
<accession>A0A841Q6Q8</accession>
<evidence type="ECO:0000313" key="2">
    <source>
        <dbReference type="Proteomes" id="UP000581688"/>
    </source>
</evidence>
<proteinExistence type="predicted"/>